<evidence type="ECO:0000313" key="3">
    <source>
        <dbReference type="EMBL" id="KUG59281.1"/>
    </source>
</evidence>
<dbReference type="AlphaFoldDB" id="A0A0W8IH05"/>
<organism evidence="3 4">
    <name type="scientific">Serinicoccus chungangensis</name>
    <dbReference type="NCBI Taxonomy" id="767452"/>
    <lineage>
        <taxon>Bacteria</taxon>
        <taxon>Bacillati</taxon>
        <taxon>Actinomycetota</taxon>
        <taxon>Actinomycetes</taxon>
        <taxon>Micrococcales</taxon>
        <taxon>Ornithinimicrobiaceae</taxon>
        <taxon>Serinicoccus</taxon>
    </lineage>
</organism>
<dbReference type="InterPro" id="IPR008136">
    <property type="entry name" value="CinA_C"/>
</dbReference>
<dbReference type="STRING" id="767452.AVL62_06270"/>
<gene>
    <name evidence="3" type="ORF">AVL62_06270</name>
</gene>
<feature type="compositionally biased region" description="Low complexity" evidence="1">
    <location>
        <begin position="176"/>
        <end position="187"/>
    </location>
</feature>
<keyword evidence="4" id="KW-1185">Reference proteome</keyword>
<dbReference type="OrthoDB" id="1253990at2"/>
<evidence type="ECO:0000313" key="4">
    <source>
        <dbReference type="Proteomes" id="UP000054837"/>
    </source>
</evidence>
<evidence type="ECO:0000259" key="2">
    <source>
        <dbReference type="Pfam" id="PF02464"/>
    </source>
</evidence>
<reference evidence="3 4" key="1">
    <citation type="submission" date="2015-12" db="EMBL/GenBank/DDBJ databases">
        <title>Serinicoccus chungangenesis strain CD08_5 genome sequencing and assembly.</title>
        <authorList>
            <person name="Chander A.M."/>
            <person name="Kaur G."/>
            <person name="Nair G.R."/>
            <person name="Dhawan D.K."/>
            <person name="Kochhar R.K."/>
            <person name="Mayilraj S."/>
            <person name="Bhadada S.K."/>
        </authorList>
    </citation>
    <scope>NUCLEOTIDE SEQUENCE [LARGE SCALE GENOMIC DNA]</scope>
    <source>
        <strain evidence="3 4">CD08_5</strain>
    </source>
</reference>
<sequence length="204" mass="19893">MTGSAGEPRATALVRDLLERGESVATAESLTGGLVCAALTDVPGASGAVRGSVVAYATPVKEQVLGVGDGVLTGPGTVSQECAEAMALGGARVLHADWCVSTTGVAGPGPSEGAPAGTVHVAVAHREQVVGHRVFSLHGDRDHIRRATVSVALDLLQGCLTRGVSGGEGTVEAAGAATASASAPGPARVDAAAPGTTDAKGEEG</sequence>
<dbReference type="Proteomes" id="UP000054837">
    <property type="component" value="Unassembled WGS sequence"/>
</dbReference>
<feature type="domain" description="CinA C-terminal" evidence="2">
    <location>
        <begin position="10"/>
        <end position="159"/>
    </location>
</feature>
<name>A0A0W8IH05_9MICO</name>
<evidence type="ECO:0000256" key="1">
    <source>
        <dbReference type="SAM" id="MobiDB-lite"/>
    </source>
</evidence>
<accession>A0A0W8IH05</accession>
<dbReference type="NCBIfam" id="TIGR00199">
    <property type="entry name" value="PncC_domain"/>
    <property type="match status" value="1"/>
</dbReference>
<proteinExistence type="predicted"/>
<dbReference type="EMBL" id="LQBL01000002">
    <property type="protein sequence ID" value="KUG59281.1"/>
    <property type="molecule type" value="Genomic_DNA"/>
</dbReference>
<feature type="region of interest" description="Disordered" evidence="1">
    <location>
        <begin position="176"/>
        <end position="204"/>
    </location>
</feature>
<dbReference type="InterPro" id="IPR036653">
    <property type="entry name" value="CinA-like_C"/>
</dbReference>
<comment type="caution">
    <text evidence="3">The sequence shown here is derived from an EMBL/GenBank/DDBJ whole genome shotgun (WGS) entry which is preliminary data.</text>
</comment>
<dbReference type="SUPFAM" id="SSF142433">
    <property type="entry name" value="CinA-like"/>
    <property type="match status" value="1"/>
</dbReference>
<protein>
    <submittedName>
        <fullName evidence="3">Damage-inducible protein CinA</fullName>
    </submittedName>
</protein>
<dbReference type="Gene3D" id="3.90.950.20">
    <property type="entry name" value="CinA-like"/>
    <property type="match status" value="1"/>
</dbReference>
<dbReference type="RefSeq" id="WP_058889757.1">
    <property type="nucleotide sequence ID" value="NZ_LQBL01000002.1"/>
</dbReference>
<dbReference type="Pfam" id="PF02464">
    <property type="entry name" value="CinA"/>
    <property type="match status" value="1"/>
</dbReference>